<dbReference type="OrthoDB" id="9813152at2"/>
<organism evidence="2 3">
    <name type="scientific">Uabimicrobium amorphum</name>
    <dbReference type="NCBI Taxonomy" id="2596890"/>
    <lineage>
        <taxon>Bacteria</taxon>
        <taxon>Pseudomonadati</taxon>
        <taxon>Planctomycetota</taxon>
        <taxon>Candidatus Uabimicrobiia</taxon>
        <taxon>Candidatus Uabimicrobiales</taxon>
        <taxon>Candidatus Uabimicrobiaceae</taxon>
        <taxon>Candidatus Uabimicrobium</taxon>
    </lineage>
</organism>
<feature type="domain" description="HTH cro/C1-type" evidence="1">
    <location>
        <begin position="10"/>
        <end position="64"/>
    </location>
</feature>
<dbReference type="AlphaFoldDB" id="A0A5S9INB5"/>
<gene>
    <name evidence="2" type="ORF">UABAM_03042</name>
</gene>
<dbReference type="SUPFAM" id="SSF47413">
    <property type="entry name" value="lambda repressor-like DNA-binding domains"/>
    <property type="match status" value="1"/>
</dbReference>
<keyword evidence="3" id="KW-1185">Reference proteome</keyword>
<dbReference type="Gene3D" id="1.10.260.40">
    <property type="entry name" value="lambda repressor-like DNA-binding domains"/>
    <property type="match status" value="1"/>
</dbReference>
<dbReference type="SMART" id="SM00530">
    <property type="entry name" value="HTH_XRE"/>
    <property type="match status" value="1"/>
</dbReference>
<dbReference type="CDD" id="cd00093">
    <property type="entry name" value="HTH_XRE"/>
    <property type="match status" value="1"/>
</dbReference>
<dbReference type="PROSITE" id="PS50943">
    <property type="entry name" value="HTH_CROC1"/>
    <property type="match status" value="1"/>
</dbReference>
<accession>A0A5S9INB5</accession>
<sequence length="73" mass="8456">MNKKRMGKIIQKMRIEKEMTRLVLSKKMSCSPTTIFKWERGLMCPSMENLTKLESILGMNILSSEFMEAVVAK</sequence>
<evidence type="ECO:0000313" key="3">
    <source>
        <dbReference type="Proteomes" id="UP000326354"/>
    </source>
</evidence>
<evidence type="ECO:0000259" key="1">
    <source>
        <dbReference type="PROSITE" id="PS50943"/>
    </source>
</evidence>
<dbReference type="RefSeq" id="WP_151968819.1">
    <property type="nucleotide sequence ID" value="NZ_AP019860.1"/>
</dbReference>
<dbReference type="Proteomes" id="UP000326354">
    <property type="component" value="Chromosome"/>
</dbReference>
<name>A0A5S9INB5_UABAM</name>
<dbReference type="GO" id="GO:0003677">
    <property type="term" value="F:DNA binding"/>
    <property type="evidence" value="ECO:0007669"/>
    <property type="project" value="InterPro"/>
</dbReference>
<dbReference type="KEGG" id="uam:UABAM_03042"/>
<protein>
    <submittedName>
        <fullName evidence="2">Transcriptional regulator</fullName>
    </submittedName>
</protein>
<dbReference type="Pfam" id="PF01381">
    <property type="entry name" value="HTH_3"/>
    <property type="match status" value="1"/>
</dbReference>
<dbReference type="EMBL" id="AP019860">
    <property type="protein sequence ID" value="BBM84681.1"/>
    <property type="molecule type" value="Genomic_DNA"/>
</dbReference>
<dbReference type="InterPro" id="IPR010982">
    <property type="entry name" value="Lambda_DNA-bd_dom_sf"/>
</dbReference>
<evidence type="ECO:0000313" key="2">
    <source>
        <dbReference type="EMBL" id="BBM84681.1"/>
    </source>
</evidence>
<reference evidence="2 3" key="1">
    <citation type="submission" date="2019-08" db="EMBL/GenBank/DDBJ databases">
        <title>Complete genome sequence of Candidatus Uab amorphum.</title>
        <authorList>
            <person name="Shiratori T."/>
            <person name="Suzuki S."/>
            <person name="Kakizawa Y."/>
            <person name="Ishida K."/>
        </authorList>
    </citation>
    <scope>NUCLEOTIDE SEQUENCE [LARGE SCALE GENOMIC DNA]</scope>
    <source>
        <strain evidence="2 3">SRT547</strain>
    </source>
</reference>
<dbReference type="InterPro" id="IPR001387">
    <property type="entry name" value="Cro/C1-type_HTH"/>
</dbReference>
<proteinExistence type="predicted"/>